<organism evidence="2 3">
    <name type="scientific">Ascobolus immersus RN42</name>
    <dbReference type="NCBI Taxonomy" id="1160509"/>
    <lineage>
        <taxon>Eukaryota</taxon>
        <taxon>Fungi</taxon>
        <taxon>Dikarya</taxon>
        <taxon>Ascomycota</taxon>
        <taxon>Pezizomycotina</taxon>
        <taxon>Pezizomycetes</taxon>
        <taxon>Pezizales</taxon>
        <taxon>Ascobolaceae</taxon>
        <taxon>Ascobolus</taxon>
    </lineage>
</organism>
<dbReference type="Proteomes" id="UP000275078">
    <property type="component" value="Unassembled WGS sequence"/>
</dbReference>
<dbReference type="AlphaFoldDB" id="A0A3N4HEI8"/>
<evidence type="ECO:0000313" key="3">
    <source>
        <dbReference type="Proteomes" id="UP000275078"/>
    </source>
</evidence>
<feature type="region of interest" description="Disordered" evidence="1">
    <location>
        <begin position="1"/>
        <end position="53"/>
    </location>
</feature>
<keyword evidence="3" id="KW-1185">Reference proteome</keyword>
<accession>A0A3N4HEI8</accession>
<gene>
    <name evidence="2" type="ORF">BJ508DRAFT_336094</name>
</gene>
<reference evidence="2 3" key="1">
    <citation type="journal article" date="2018" name="Nat. Ecol. Evol.">
        <title>Pezizomycetes genomes reveal the molecular basis of ectomycorrhizal truffle lifestyle.</title>
        <authorList>
            <person name="Murat C."/>
            <person name="Payen T."/>
            <person name="Noel B."/>
            <person name="Kuo A."/>
            <person name="Morin E."/>
            <person name="Chen J."/>
            <person name="Kohler A."/>
            <person name="Krizsan K."/>
            <person name="Balestrini R."/>
            <person name="Da Silva C."/>
            <person name="Montanini B."/>
            <person name="Hainaut M."/>
            <person name="Levati E."/>
            <person name="Barry K.W."/>
            <person name="Belfiori B."/>
            <person name="Cichocki N."/>
            <person name="Clum A."/>
            <person name="Dockter R.B."/>
            <person name="Fauchery L."/>
            <person name="Guy J."/>
            <person name="Iotti M."/>
            <person name="Le Tacon F."/>
            <person name="Lindquist E.A."/>
            <person name="Lipzen A."/>
            <person name="Malagnac F."/>
            <person name="Mello A."/>
            <person name="Molinier V."/>
            <person name="Miyauchi S."/>
            <person name="Poulain J."/>
            <person name="Riccioni C."/>
            <person name="Rubini A."/>
            <person name="Sitrit Y."/>
            <person name="Splivallo R."/>
            <person name="Traeger S."/>
            <person name="Wang M."/>
            <person name="Zifcakova L."/>
            <person name="Wipf D."/>
            <person name="Zambonelli A."/>
            <person name="Paolocci F."/>
            <person name="Nowrousian M."/>
            <person name="Ottonello S."/>
            <person name="Baldrian P."/>
            <person name="Spatafora J.W."/>
            <person name="Henrissat B."/>
            <person name="Nagy L.G."/>
            <person name="Aury J.M."/>
            <person name="Wincker P."/>
            <person name="Grigoriev I.V."/>
            <person name="Bonfante P."/>
            <person name="Martin F.M."/>
        </authorList>
    </citation>
    <scope>NUCLEOTIDE SEQUENCE [LARGE SCALE GENOMIC DNA]</scope>
    <source>
        <strain evidence="2 3">RN42</strain>
    </source>
</reference>
<proteinExistence type="predicted"/>
<evidence type="ECO:0000313" key="2">
    <source>
        <dbReference type="EMBL" id="RPA71378.1"/>
    </source>
</evidence>
<sequence length="128" mass="14700">MSMAGANDYEDNEVHRSEEDGLQEPEYTFEQDAVSSDELDSDSDDSDDESSYFTEETYEACLQELGFTPDSYYSLPLDQRLQILQQLSATNAWKELVLEKMWKAIDQPRLSVGEVGLDEAEWDYIFAD</sequence>
<protein>
    <submittedName>
        <fullName evidence="2">Uncharacterized protein</fullName>
    </submittedName>
</protein>
<name>A0A3N4HEI8_ASCIM</name>
<feature type="compositionally biased region" description="Acidic residues" evidence="1">
    <location>
        <begin position="20"/>
        <end position="50"/>
    </location>
</feature>
<dbReference type="EMBL" id="ML119937">
    <property type="protein sequence ID" value="RPA71378.1"/>
    <property type="molecule type" value="Genomic_DNA"/>
</dbReference>
<evidence type="ECO:0000256" key="1">
    <source>
        <dbReference type="SAM" id="MobiDB-lite"/>
    </source>
</evidence>